<organism evidence="2 3">
    <name type="scientific">Pseudoponticoccus marisrubri</name>
    <dbReference type="NCBI Taxonomy" id="1685382"/>
    <lineage>
        <taxon>Bacteria</taxon>
        <taxon>Pseudomonadati</taxon>
        <taxon>Pseudomonadota</taxon>
        <taxon>Alphaproteobacteria</taxon>
        <taxon>Rhodobacterales</taxon>
        <taxon>Roseobacteraceae</taxon>
        <taxon>Pseudoponticoccus</taxon>
    </lineage>
</organism>
<dbReference type="EMBL" id="LPXO01000015">
    <property type="protein sequence ID" value="KUF09263.1"/>
    <property type="molecule type" value="Genomic_DNA"/>
</dbReference>
<feature type="region of interest" description="Disordered" evidence="1">
    <location>
        <begin position="1"/>
        <end position="23"/>
    </location>
</feature>
<reference evidence="2 3" key="1">
    <citation type="submission" date="2015-12" db="EMBL/GenBank/DDBJ databases">
        <authorList>
            <person name="Shamseldin A."/>
            <person name="Moawad H."/>
            <person name="Abd El-Rahim W.M."/>
            <person name="Sadowsky M.J."/>
        </authorList>
    </citation>
    <scope>NUCLEOTIDE SEQUENCE [LARGE SCALE GENOMIC DNA]</scope>
    <source>
        <strain evidence="2 3">SJ5A-1</strain>
    </source>
</reference>
<dbReference type="Proteomes" id="UP000054396">
    <property type="component" value="Unassembled WGS sequence"/>
</dbReference>
<evidence type="ECO:0000313" key="2">
    <source>
        <dbReference type="EMBL" id="KUF09263.1"/>
    </source>
</evidence>
<protein>
    <submittedName>
        <fullName evidence="2">Uncharacterized protein</fullName>
    </submittedName>
</protein>
<proteinExistence type="predicted"/>
<accession>A0A0W7WFG1</accession>
<keyword evidence="3" id="KW-1185">Reference proteome</keyword>
<name>A0A0W7WFG1_9RHOB</name>
<sequence>MSLLSRLFGGGGGGGTPAPEPVEYEGFRIYPEPVSEGGQYRIGARIEAEIDGTLKEHRLIRADMLRDREEAETASVNKAKQMIDQMGARLFD</sequence>
<comment type="caution">
    <text evidence="2">The sequence shown here is derived from an EMBL/GenBank/DDBJ whole genome shotgun (WGS) entry which is preliminary data.</text>
</comment>
<gene>
    <name evidence="2" type="ORF">AVJ23_18590</name>
</gene>
<evidence type="ECO:0000313" key="3">
    <source>
        <dbReference type="Proteomes" id="UP000054396"/>
    </source>
</evidence>
<dbReference type="Pfam" id="PF10115">
    <property type="entry name" value="HlyU"/>
    <property type="match status" value="1"/>
</dbReference>
<dbReference type="RefSeq" id="WP_058863729.1">
    <property type="nucleotide sequence ID" value="NZ_LPXO01000015.1"/>
</dbReference>
<evidence type="ECO:0000256" key="1">
    <source>
        <dbReference type="SAM" id="MobiDB-lite"/>
    </source>
</evidence>
<dbReference type="OrthoDB" id="9800971at2"/>
<dbReference type="InterPro" id="IPR018772">
    <property type="entry name" value="Transcription_activator_HlyU"/>
</dbReference>
<dbReference type="AlphaFoldDB" id="A0A0W7WFG1"/>
<dbReference type="STRING" id="1685382.AVJ23_18590"/>